<keyword evidence="4" id="KW-1185">Reference proteome</keyword>
<reference evidence="2 3" key="1">
    <citation type="submission" date="2018-12" db="EMBL/GenBank/DDBJ databases">
        <authorList>
            <consortium name="Pathogen Informatics"/>
        </authorList>
    </citation>
    <scope>NUCLEOTIDE SEQUENCE [LARGE SCALE GENOMIC DNA]</scope>
    <source>
        <strain evidence="2 3">NCTC10036</strain>
    </source>
</reference>
<dbReference type="EMBL" id="LR134493">
    <property type="protein sequence ID" value="VEI70447.1"/>
    <property type="molecule type" value="Genomic_DNA"/>
</dbReference>
<reference evidence="1 4" key="2">
    <citation type="submission" date="2020-11" db="EMBL/GenBank/DDBJ databases">
        <title>Enhanced detection system for hospital associated transmission using whole genome sequencing surveillance.</title>
        <authorList>
            <person name="Harrison L.H."/>
            <person name="Van Tyne D."/>
            <person name="Marsh J.W."/>
            <person name="Griffith M.P."/>
            <person name="Snyder D.J."/>
            <person name="Cooper V.S."/>
            <person name="Mustapha M."/>
        </authorList>
    </citation>
    <scope>NUCLEOTIDE SEQUENCE [LARGE SCALE GENOMIC DNA]</scope>
    <source>
        <strain evidence="1 4">SER00230</strain>
    </source>
</reference>
<sequence length="138" mass="15924">MSVLSIPTVLINNKNAIPRDGLTLSMLQSVDELEGSDIDAAESICRQALLRLNNDSFRKETTANEIFHVFDDYFDISRTAEKCMEVYSRYLLQCILIFREEIKDFNTTLSRHEQENLLHAMVDALRIGVEYLSYPDDK</sequence>
<dbReference type="RefSeq" id="WP_126532667.1">
    <property type="nucleotide sequence ID" value="NZ_JADULK010000019.1"/>
</dbReference>
<proteinExistence type="predicted"/>
<accession>A0A3S5F2G3</accession>
<dbReference type="AlphaFoldDB" id="A0A3S5F2G3"/>
<organism evidence="2 3">
    <name type="scientific">Serratia rubidaea</name>
    <name type="common">Serratia marinorubra</name>
    <dbReference type="NCBI Taxonomy" id="61652"/>
    <lineage>
        <taxon>Bacteria</taxon>
        <taxon>Pseudomonadati</taxon>
        <taxon>Pseudomonadota</taxon>
        <taxon>Gammaproteobacteria</taxon>
        <taxon>Enterobacterales</taxon>
        <taxon>Yersiniaceae</taxon>
        <taxon>Serratia</taxon>
    </lineage>
</organism>
<evidence type="ECO:0000313" key="3">
    <source>
        <dbReference type="Proteomes" id="UP000281904"/>
    </source>
</evidence>
<evidence type="ECO:0000313" key="2">
    <source>
        <dbReference type="EMBL" id="VEI70447.1"/>
    </source>
</evidence>
<evidence type="ECO:0000313" key="4">
    <source>
        <dbReference type="Proteomes" id="UP000624159"/>
    </source>
</evidence>
<name>A0A3S5F2G3_SERRU</name>
<dbReference type="EMBL" id="JADULK010000019">
    <property type="protein sequence ID" value="MBH1932541.1"/>
    <property type="molecule type" value="Genomic_DNA"/>
</dbReference>
<dbReference type="Proteomes" id="UP000624159">
    <property type="component" value="Unassembled WGS sequence"/>
</dbReference>
<evidence type="ECO:0000313" key="1">
    <source>
        <dbReference type="EMBL" id="MBH1932541.1"/>
    </source>
</evidence>
<dbReference type="Proteomes" id="UP000281904">
    <property type="component" value="Chromosome"/>
</dbReference>
<protein>
    <submittedName>
        <fullName evidence="2">Uncharacterized protein</fullName>
    </submittedName>
</protein>
<gene>
    <name evidence="1" type="ORF">I5U13_23060</name>
    <name evidence="2" type="ORF">NCTC10036_04002</name>
</gene>